<dbReference type="Proteomes" id="UP000179807">
    <property type="component" value="Unassembled WGS sequence"/>
</dbReference>
<reference evidence="2" key="1">
    <citation type="submission" date="2016-10" db="EMBL/GenBank/DDBJ databases">
        <authorList>
            <person name="Benchimol M."/>
            <person name="Almeida L.G."/>
            <person name="Vasconcelos A.T."/>
            <person name="Perreira-Neves A."/>
            <person name="Rosa I.A."/>
            <person name="Tasca T."/>
            <person name="Bogo M.R."/>
            <person name="de Souza W."/>
        </authorList>
    </citation>
    <scope>NUCLEOTIDE SEQUENCE [LARGE SCALE GENOMIC DNA]</scope>
    <source>
        <strain evidence="2">K</strain>
    </source>
</reference>
<feature type="domain" description="DUF3447" evidence="1">
    <location>
        <begin position="271"/>
        <end position="322"/>
    </location>
</feature>
<dbReference type="AlphaFoldDB" id="A0A1J4JSP6"/>
<evidence type="ECO:0000259" key="1">
    <source>
        <dbReference type="Pfam" id="PF11929"/>
    </source>
</evidence>
<evidence type="ECO:0000313" key="2">
    <source>
        <dbReference type="EMBL" id="OHT02151.1"/>
    </source>
</evidence>
<name>A0A1J4JSP6_9EUKA</name>
<dbReference type="GeneID" id="94842287"/>
<evidence type="ECO:0000313" key="3">
    <source>
        <dbReference type="Proteomes" id="UP000179807"/>
    </source>
</evidence>
<dbReference type="SUPFAM" id="SSF48403">
    <property type="entry name" value="Ankyrin repeat"/>
    <property type="match status" value="1"/>
</dbReference>
<dbReference type="PANTHER" id="PTHR24159:SF5">
    <property type="entry name" value="ANK_REP_REGION DOMAIN-CONTAINING PROTEIN"/>
    <property type="match status" value="1"/>
</dbReference>
<dbReference type="InterPro" id="IPR020683">
    <property type="entry name" value="DUF3447"/>
</dbReference>
<dbReference type="Pfam" id="PF11929">
    <property type="entry name" value="DUF3447"/>
    <property type="match status" value="1"/>
</dbReference>
<accession>A0A1J4JSP6</accession>
<gene>
    <name evidence="2" type="ORF">TRFO_30854</name>
</gene>
<dbReference type="OrthoDB" id="10667561at2759"/>
<sequence>MSSPTSELEMDEYESLKNDFTTLSSLQNLLFGVFDNDDLKREESIDALFSYFNEIEIESKYMIYEAFILMLTQSSMSRPSKSQEIIELSQKIIDELITKHNLKNSFHVSTIASIFSRNRALLLYLNEKKLLKKSTIIRSIMNCHDYDAMLFFYPEIQNRMISLRISDMFHKNFGVYYGDFTKQYDDIELNRKMYHSNDELAQIIQNDDIDAFITFCGKYNIDLNSQINLTCYELIPILQCCDTKVSLLEYSMIFAAINVFKFLLAKQVDYDQNSLKYSIIGGNSEIINIIINESHYKFDHQCLEASIACFRPDITSYIEYHMGNNVPKYQLIRLYYQYYDFASLNDYLKDIFRNIPITNYLMENNNYQNNLFLWFYYFSQFFDESVNTCVFNILCKDVN</sequence>
<protein>
    <recommendedName>
        <fullName evidence="1">DUF3447 domain-containing protein</fullName>
    </recommendedName>
</protein>
<dbReference type="RefSeq" id="XP_068355287.1">
    <property type="nucleotide sequence ID" value="XM_068507583.1"/>
</dbReference>
<keyword evidence="3" id="KW-1185">Reference proteome</keyword>
<proteinExistence type="predicted"/>
<dbReference type="PANTHER" id="PTHR24159">
    <property type="match status" value="1"/>
</dbReference>
<comment type="caution">
    <text evidence="2">The sequence shown here is derived from an EMBL/GenBank/DDBJ whole genome shotgun (WGS) entry which is preliminary data.</text>
</comment>
<dbReference type="InterPro" id="IPR036770">
    <property type="entry name" value="Ankyrin_rpt-contain_sf"/>
</dbReference>
<dbReference type="VEuPathDB" id="TrichDB:TRFO_30854"/>
<dbReference type="EMBL" id="MLAK01000880">
    <property type="protein sequence ID" value="OHT02151.1"/>
    <property type="molecule type" value="Genomic_DNA"/>
</dbReference>
<organism evidence="2 3">
    <name type="scientific">Tritrichomonas foetus</name>
    <dbReference type="NCBI Taxonomy" id="1144522"/>
    <lineage>
        <taxon>Eukaryota</taxon>
        <taxon>Metamonada</taxon>
        <taxon>Parabasalia</taxon>
        <taxon>Tritrichomonadida</taxon>
        <taxon>Tritrichomonadidae</taxon>
        <taxon>Tritrichomonas</taxon>
    </lineage>
</organism>